<keyword evidence="3" id="KW-1185">Reference proteome</keyword>
<feature type="transmembrane region" description="Helical" evidence="1">
    <location>
        <begin position="111"/>
        <end position="135"/>
    </location>
</feature>
<accession>A0ABV9MSA8</accession>
<protein>
    <submittedName>
        <fullName evidence="2">DUF2812 domain-containing protein</fullName>
    </submittedName>
</protein>
<comment type="caution">
    <text evidence="2">The sequence shown here is derived from an EMBL/GenBank/DDBJ whole genome shotgun (WGS) entry which is preliminary data.</text>
</comment>
<dbReference type="Proteomes" id="UP001595884">
    <property type="component" value="Unassembled WGS sequence"/>
</dbReference>
<dbReference type="EMBL" id="JBHSHE010000092">
    <property type="protein sequence ID" value="MFC4718049.1"/>
    <property type="molecule type" value="Genomic_DNA"/>
</dbReference>
<dbReference type="InterPro" id="IPR021359">
    <property type="entry name" value="DUF2812"/>
</dbReference>
<dbReference type="RefSeq" id="WP_346060408.1">
    <property type="nucleotide sequence ID" value="NZ_BAAAVQ010000126.1"/>
</dbReference>
<evidence type="ECO:0000313" key="3">
    <source>
        <dbReference type="Proteomes" id="UP001595884"/>
    </source>
</evidence>
<keyword evidence="1" id="KW-0472">Membrane</keyword>
<evidence type="ECO:0000313" key="2">
    <source>
        <dbReference type="EMBL" id="MFC4718049.1"/>
    </source>
</evidence>
<sequence>MKVFKVFANFDKEEAWLTRKASQGHILSKVGLLYSFAPVAPGRATVRVDCRSSMSAEDFEDYKSLFADAGWKHLAGSRGSGLQYFASLSGDANADIFSEEQSKAQRYRRSICNALILLPIFIVVLMLGYLGSISFDTLFSPRDWYLTPGLWEMHGWEFTRAFLFETPFVAFRGAGPFLLVLACVVLATQVAYQSLLYRKTLARAKTMP</sequence>
<feature type="transmembrane region" description="Helical" evidence="1">
    <location>
        <begin position="177"/>
        <end position="197"/>
    </location>
</feature>
<keyword evidence="1" id="KW-0812">Transmembrane</keyword>
<name>A0ABV9MSA8_9MICC</name>
<dbReference type="Pfam" id="PF11193">
    <property type="entry name" value="DUF2812"/>
    <property type="match status" value="1"/>
</dbReference>
<evidence type="ECO:0000256" key="1">
    <source>
        <dbReference type="SAM" id="Phobius"/>
    </source>
</evidence>
<keyword evidence="1" id="KW-1133">Transmembrane helix</keyword>
<proteinExistence type="predicted"/>
<organism evidence="2 3">
    <name type="scientific">Glutamicibacter bergerei</name>
    <dbReference type="NCBI Taxonomy" id="256702"/>
    <lineage>
        <taxon>Bacteria</taxon>
        <taxon>Bacillati</taxon>
        <taxon>Actinomycetota</taxon>
        <taxon>Actinomycetes</taxon>
        <taxon>Micrococcales</taxon>
        <taxon>Micrococcaceae</taxon>
        <taxon>Glutamicibacter</taxon>
    </lineage>
</organism>
<reference evidence="3" key="1">
    <citation type="journal article" date="2019" name="Int. J. Syst. Evol. Microbiol.">
        <title>The Global Catalogue of Microorganisms (GCM) 10K type strain sequencing project: providing services to taxonomists for standard genome sequencing and annotation.</title>
        <authorList>
            <consortium name="The Broad Institute Genomics Platform"/>
            <consortium name="The Broad Institute Genome Sequencing Center for Infectious Disease"/>
            <person name="Wu L."/>
            <person name="Ma J."/>
        </authorList>
    </citation>
    <scope>NUCLEOTIDE SEQUENCE [LARGE SCALE GENOMIC DNA]</scope>
    <source>
        <strain evidence="3">CGMCC 1.12849</strain>
    </source>
</reference>
<gene>
    <name evidence="2" type="ORF">ACFO7V_18170</name>
</gene>